<feature type="compositionally biased region" description="Basic and acidic residues" evidence="1">
    <location>
        <begin position="1"/>
        <end position="11"/>
    </location>
</feature>
<name>A0A914V5P0_9BILA</name>
<dbReference type="AlphaFoldDB" id="A0A914V5P0"/>
<protein>
    <submittedName>
        <fullName evidence="3">Uncharacterized protein</fullName>
    </submittedName>
</protein>
<feature type="region of interest" description="Disordered" evidence="1">
    <location>
        <begin position="66"/>
        <end position="85"/>
    </location>
</feature>
<accession>A0A914V5P0</accession>
<evidence type="ECO:0000313" key="2">
    <source>
        <dbReference type="Proteomes" id="UP000887566"/>
    </source>
</evidence>
<feature type="region of interest" description="Disordered" evidence="1">
    <location>
        <begin position="109"/>
        <end position="154"/>
    </location>
</feature>
<sequence length="229" mass="25969">MNISRDSHHSEAAGATQPKQQKSRRFSFFRRSKKEKKDKQEKVKDNGPGRADFEQSTHNEWVMYQQSNQIDPSRQMPVTRPYDAFEEPSSPAYANVPLVNYQRNQYNGGLAALSDASPPPPFDPRSPRGYLPPDRFDISHQEISPPMKPAVPSRANVNNALSFKRQLEETIAAKKAVRDASPPIPRLPPIAEIPRPNHHASFRQRPPTQRPSDSRLRDSIVSEPPTDFV</sequence>
<dbReference type="Proteomes" id="UP000887566">
    <property type="component" value="Unplaced"/>
</dbReference>
<feature type="region of interest" description="Disordered" evidence="1">
    <location>
        <begin position="1"/>
        <end position="60"/>
    </location>
</feature>
<feature type="compositionally biased region" description="Basic and acidic residues" evidence="1">
    <location>
        <begin position="35"/>
        <end position="57"/>
    </location>
</feature>
<organism evidence="2 3">
    <name type="scientific">Plectus sambesii</name>
    <dbReference type="NCBI Taxonomy" id="2011161"/>
    <lineage>
        <taxon>Eukaryota</taxon>
        <taxon>Metazoa</taxon>
        <taxon>Ecdysozoa</taxon>
        <taxon>Nematoda</taxon>
        <taxon>Chromadorea</taxon>
        <taxon>Plectida</taxon>
        <taxon>Plectina</taxon>
        <taxon>Plectoidea</taxon>
        <taxon>Plectidae</taxon>
        <taxon>Plectus</taxon>
    </lineage>
</organism>
<feature type="region of interest" description="Disordered" evidence="1">
    <location>
        <begin position="174"/>
        <end position="229"/>
    </location>
</feature>
<feature type="compositionally biased region" description="Basic residues" evidence="1">
    <location>
        <begin position="21"/>
        <end position="34"/>
    </location>
</feature>
<dbReference type="WBParaSite" id="PSAMB.scaffold15668size1510.g36610.t1">
    <property type="protein sequence ID" value="PSAMB.scaffold15668size1510.g36610.t1"/>
    <property type="gene ID" value="PSAMB.scaffold15668size1510.g36610"/>
</dbReference>
<evidence type="ECO:0000313" key="3">
    <source>
        <dbReference type="WBParaSite" id="PSAMB.scaffold15668size1510.g36610.t1"/>
    </source>
</evidence>
<reference evidence="3" key="1">
    <citation type="submission" date="2022-11" db="UniProtKB">
        <authorList>
            <consortium name="WormBaseParasite"/>
        </authorList>
    </citation>
    <scope>IDENTIFICATION</scope>
</reference>
<keyword evidence="2" id="KW-1185">Reference proteome</keyword>
<proteinExistence type="predicted"/>
<evidence type="ECO:0000256" key="1">
    <source>
        <dbReference type="SAM" id="MobiDB-lite"/>
    </source>
</evidence>